<name>A0ABY9KVR7_9BACI</name>
<accession>A0ABY9KVR7</accession>
<evidence type="ECO:0000259" key="2">
    <source>
        <dbReference type="PROSITE" id="PS50801"/>
    </source>
</evidence>
<reference evidence="3" key="1">
    <citation type="submission" date="2023-06" db="EMBL/GenBank/DDBJ databases">
        <title>A Treasure from Seagulls: Isolation and Description of Aciduricobacillus qingdaonensis gen. nov., sp. nov., a Rare Obligately Uric Acid-utilizing Member in the Family Bacillaceae.</title>
        <authorList>
            <person name="Liu W."/>
            <person name="Wang B."/>
        </authorList>
    </citation>
    <scope>NUCLEOTIDE SEQUENCE</scope>
    <source>
        <strain evidence="3">44XB</strain>
    </source>
</reference>
<dbReference type="InterPro" id="IPR036513">
    <property type="entry name" value="STAS_dom_sf"/>
</dbReference>
<dbReference type="Pfam" id="PF01740">
    <property type="entry name" value="STAS"/>
    <property type="match status" value="1"/>
</dbReference>
<sequence>MNCDTKLYEYILDKSWQLTEEWYTSINKEETAGVYLSENPAAVERLKKQNNEFHKKFAEIFIKQDTEFLEIFEEWVIGLVHDEGHLETPSYLITGEFFRTQKQYMTLVDEFFEICEGCTNEDLNRWKNMIGEGIGRVISWFLKEQHDFTNRQSREQQQTINKLSSPIILLNKRVGLLPLIGKIDDVRAEFMLENTLEVCSNRGLRQLLIDLSGVVTVNTFVAHKIFELIDALALIGVDAILSGIRPEIAQTAVQFGDRFSRMTIVTNLEKAIDLYLK</sequence>
<evidence type="ECO:0000256" key="1">
    <source>
        <dbReference type="ARBA" id="ARBA00022553"/>
    </source>
</evidence>
<protein>
    <submittedName>
        <fullName evidence="3">STAS domain-containing protein</fullName>
    </submittedName>
</protein>
<organism evidence="3 4">
    <name type="scientific">Aciduricibacillus chroicocephali</name>
    <dbReference type="NCBI Taxonomy" id="3054939"/>
    <lineage>
        <taxon>Bacteria</taxon>
        <taxon>Bacillati</taxon>
        <taxon>Bacillota</taxon>
        <taxon>Bacilli</taxon>
        <taxon>Bacillales</taxon>
        <taxon>Bacillaceae</taxon>
        <taxon>Aciduricibacillus</taxon>
    </lineage>
</organism>
<dbReference type="EMBL" id="CP129113">
    <property type="protein sequence ID" value="WLV24969.1"/>
    <property type="molecule type" value="Genomic_DNA"/>
</dbReference>
<dbReference type="PANTHER" id="PTHR33745">
    <property type="entry name" value="RSBT ANTAGONIST PROTEIN RSBS-RELATED"/>
    <property type="match status" value="1"/>
</dbReference>
<feature type="domain" description="STAS" evidence="2">
    <location>
        <begin position="164"/>
        <end position="275"/>
    </location>
</feature>
<dbReference type="Proteomes" id="UP001180087">
    <property type="component" value="Chromosome"/>
</dbReference>
<keyword evidence="1" id="KW-0597">Phosphoprotein</keyword>
<keyword evidence="4" id="KW-1185">Reference proteome</keyword>
<dbReference type="PROSITE" id="PS50801">
    <property type="entry name" value="STAS"/>
    <property type="match status" value="1"/>
</dbReference>
<dbReference type="Gene3D" id="3.30.750.24">
    <property type="entry name" value="STAS domain"/>
    <property type="match status" value="1"/>
</dbReference>
<dbReference type="CDD" id="cd07041">
    <property type="entry name" value="STAS_RsbR_RsbS_like"/>
    <property type="match status" value="1"/>
</dbReference>
<dbReference type="InterPro" id="IPR051932">
    <property type="entry name" value="Bact_StressResp_Reg"/>
</dbReference>
<evidence type="ECO:0000313" key="4">
    <source>
        <dbReference type="Proteomes" id="UP001180087"/>
    </source>
</evidence>
<dbReference type="SUPFAM" id="SSF52091">
    <property type="entry name" value="SpoIIaa-like"/>
    <property type="match status" value="1"/>
</dbReference>
<dbReference type="RefSeq" id="WP_348028534.1">
    <property type="nucleotide sequence ID" value="NZ_CP129113.1"/>
</dbReference>
<gene>
    <name evidence="3" type="ORF">QR721_01650</name>
</gene>
<proteinExistence type="predicted"/>
<dbReference type="InterPro" id="IPR002645">
    <property type="entry name" value="STAS_dom"/>
</dbReference>
<evidence type="ECO:0000313" key="3">
    <source>
        <dbReference type="EMBL" id="WLV24969.1"/>
    </source>
</evidence>
<dbReference type="PANTHER" id="PTHR33745:SF3">
    <property type="entry name" value="RSBT CO-ANTAGONIST PROTEIN RSBRC"/>
    <property type="match status" value="1"/>
</dbReference>